<dbReference type="Proteomes" id="UP001231941">
    <property type="component" value="Unassembled WGS sequence"/>
</dbReference>
<dbReference type="GO" id="GO:0004497">
    <property type="term" value="F:monooxygenase activity"/>
    <property type="evidence" value="ECO:0007669"/>
    <property type="project" value="UniProtKB-KW"/>
</dbReference>
<dbReference type="Gene3D" id="3.30.70.100">
    <property type="match status" value="1"/>
</dbReference>
<dbReference type="RefSeq" id="WP_305994088.1">
    <property type="nucleotide sequence ID" value="NZ_JAVAMP010000018.1"/>
</dbReference>
<reference evidence="2 3" key="1">
    <citation type="submission" date="2023-08" db="EMBL/GenBank/DDBJ databases">
        <authorList>
            <person name="Park J.-S."/>
        </authorList>
    </citation>
    <scope>NUCLEOTIDE SEQUENCE [LARGE SCALE GENOMIC DNA]</scope>
    <source>
        <strain evidence="2 3">2205SS18-9</strain>
    </source>
</reference>
<dbReference type="InterPro" id="IPR050744">
    <property type="entry name" value="AI-2_Isomerase_LsrG"/>
</dbReference>
<accession>A0ABT9J592</accession>
<keyword evidence="2" id="KW-0560">Oxidoreductase</keyword>
<dbReference type="EMBL" id="JAVAMP010000018">
    <property type="protein sequence ID" value="MDP5276781.1"/>
    <property type="molecule type" value="Genomic_DNA"/>
</dbReference>
<gene>
    <name evidence="2" type="ORF">Q5Y73_22055</name>
</gene>
<comment type="caution">
    <text evidence="2">The sequence shown here is derived from an EMBL/GenBank/DDBJ whole genome shotgun (WGS) entry which is preliminary data.</text>
</comment>
<evidence type="ECO:0000313" key="3">
    <source>
        <dbReference type="Proteomes" id="UP001231941"/>
    </source>
</evidence>
<dbReference type="GO" id="GO:0016779">
    <property type="term" value="F:nucleotidyltransferase activity"/>
    <property type="evidence" value="ECO:0007669"/>
    <property type="project" value="UniProtKB-KW"/>
</dbReference>
<dbReference type="SUPFAM" id="SSF54909">
    <property type="entry name" value="Dimeric alpha+beta barrel"/>
    <property type="match status" value="1"/>
</dbReference>
<protein>
    <submittedName>
        <fullName evidence="2">Quinol monooxygenase</fullName>
        <ecNumber evidence="2">1.-.-.-</ecNumber>
    </submittedName>
</protein>
<feature type="domain" description="ABM" evidence="1">
    <location>
        <begin position="2"/>
        <end position="90"/>
    </location>
</feature>
<dbReference type="Pfam" id="PF03992">
    <property type="entry name" value="ABM"/>
    <property type="match status" value="1"/>
</dbReference>
<proteinExistence type="predicted"/>
<evidence type="ECO:0000313" key="2">
    <source>
        <dbReference type="EMBL" id="MDP5276781.1"/>
    </source>
</evidence>
<sequence length="97" mass="11200">MIMIHATLHVNPEKEQDFLKDIQSLIEDSRSESGNISYDLMKDTEKENVFMMVEEWKDIEAVQSHNTSNHFTTFTGKASEYLTAPLAVKIYDAKLME</sequence>
<keyword evidence="3" id="KW-1185">Reference proteome</keyword>
<keyword evidence="2" id="KW-0808">Transferase</keyword>
<evidence type="ECO:0000259" key="1">
    <source>
        <dbReference type="PROSITE" id="PS51725"/>
    </source>
</evidence>
<name>A0ABT9J592_9BACL</name>
<keyword evidence="2" id="KW-0503">Monooxygenase</keyword>
<organism evidence="2 3">
    <name type="scientific">Chengkuizengella axinellae</name>
    <dbReference type="NCBI Taxonomy" id="3064388"/>
    <lineage>
        <taxon>Bacteria</taxon>
        <taxon>Bacillati</taxon>
        <taxon>Bacillota</taxon>
        <taxon>Bacilli</taxon>
        <taxon>Bacillales</taxon>
        <taxon>Paenibacillaceae</taxon>
        <taxon>Chengkuizengella</taxon>
    </lineage>
</organism>
<dbReference type="PANTHER" id="PTHR33336:SF3">
    <property type="entry name" value="ABM DOMAIN-CONTAINING PROTEIN"/>
    <property type="match status" value="1"/>
</dbReference>
<dbReference type="PROSITE" id="PS51725">
    <property type="entry name" value="ABM"/>
    <property type="match status" value="1"/>
</dbReference>
<dbReference type="PANTHER" id="PTHR33336">
    <property type="entry name" value="QUINOL MONOOXYGENASE YGIN-RELATED"/>
    <property type="match status" value="1"/>
</dbReference>
<dbReference type="InterPro" id="IPR007138">
    <property type="entry name" value="ABM_dom"/>
</dbReference>
<keyword evidence="2" id="KW-0548">Nucleotidyltransferase</keyword>
<feature type="non-terminal residue" evidence="2">
    <location>
        <position position="97"/>
    </location>
</feature>
<dbReference type="InterPro" id="IPR011008">
    <property type="entry name" value="Dimeric_a/b-barrel"/>
</dbReference>
<dbReference type="EC" id="1.-.-.-" evidence="2"/>